<feature type="repeat" description="NHL" evidence="2">
    <location>
        <begin position="369"/>
        <end position="404"/>
    </location>
</feature>
<name>A0A814Q146_9BILA</name>
<dbReference type="OrthoDB" id="342730at2759"/>
<dbReference type="PANTHER" id="PTHR24104:SF25">
    <property type="entry name" value="PROTEIN LIN-41"/>
    <property type="match status" value="1"/>
</dbReference>
<dbReference type="InterPro" id="IPR011042">
    <property type="entry name" value="6-blade_b-propeller_TolB-like"/>
</dbReference>
<evidence type="ECO:0000313" key="3">
    <source>
        <dbReference type="EMBL" id="CAF1113088.1"/>
    </source>
</evidence>
<dbReference type="Proteomes" id="UP000663829">
    <property type="component" value="Unassembled WGS sequence"/>
</dbReference>
<gene>
    <name evidence="3" type="ORF">GPM918_LOCUS19328</name>
    <name evidence="4" type="ORF">SRO942_LOCUS19325</name>
</gene>
<dbReference type="AlphaFoldDB" id="A0A814Q146"/>
<keyword evidence="1" id="KW-0677">Repeat</keyword>
<protein>
    <submittedName>
        <fullName evidence="3">Uncharacterized protein</fullName>
    </submittedName>
</protein>
<dbReference type="EMBL" id="CAJNOQ010005827">
    <property type="protein sequence ID" value="CAF1113088.1"/>
    <property type="molecule type" value="Genomic_DNA"/>
</dbReference>
<dbReference type="GO" id="GO:0000209">
    <property type="term" value="P:protein polyubiquitination"/>
    <property type="evidence" value="ECO:0007669"/>
    <property type="project" value="TreeGrafter"/>
</dbReference>
<comment type="caution">
    <text evidence="3">The sequence shown here is derived from an EMBL/GenBank/DDBJ whole genome shotgun (WGS) entry which is preliminary data.</text>
</comment>
<evidence type="ECO:0000313" key="4">
    <source>
        <dbReference type="EMBL" id="CAF3877274.1"/>
    </source>
</evidence>
<dbReference type="InterPro" id="IPR050952">
    <property type="entry name" value="TRIM-NHL_E3_ligases"/>
</dbReference>
<dbReference type="InterPro" id="IPR001258">
    <property type="entry name" value="NHL_repeat"/>
</dbReference>
<dbReference type="Pfam" id="PF01436">
    <property type="entry name" value="NHL"/>
    <property type="match status" value="1"/>
</dbReference>
<dbReference type="Gene3D" id="2.40.10.500">
    <property type="match status" value="1"/>
</dbReference>
<dbReference type="GO" id="GO:0043161">
    <property type="term" value="P:proteasome-mediated ubiquitin-dependent protein catabolic process"/>
    <property type="evidence" value="ECO:0007669"/>
    <property type="project" value="TreeGrafter"/>
</dbReference>
<evidence type="ECO:0000256" key="2">
    <source>
        <dbReference type="PROSITE-ProRule" id="PRU00504"/>
    </source>
</evidence>
<evidence type="ECO:0000313" key="5">
    <source>
        <dbReference type="Proteomes" id="UP000663829"/>
    </source>
</evidence>
<keyword evidence="5" id="KW-1185">Reference proteome</keyword>
<dbReference type="Gene3D" id="2.120.10.30">
    <property type="entry name" value="TolB, C-terminal domain"/>
    <property type="match status" value="1"/>
</dbReference>
<accession>A0A814Q146</accession>
<dbReference type="PANTHER" id="PTHR24104">
    <property type="entry name" value="E3 UBIQUITIN-PROTEIN LIGASE NHLRC1-RELATED"/>
    <property type="match status" value="1"/>
</dbReference>
<dbReference type="EMBL" id="CAJOBC010005827">
    <property type="protein sequence ID" value="CAF3877274.1"/>
    <property type="molecule type" value="Genomic_DNA"/>
</dbReference>
<dbReference type="GO" id="GO:0008270">
    <property type="term" value="F:zinc ion binding"/>
    <property type="evidence" value="ECO:0007669"/>
    <property type="project" value="UniProtKB-KW"/>
</dbReference>
<sequence length="415" mass="46823">MQSLYGMENVYREECLDWGDRSANRSITEPKCLYHLKVEKSAKKKKKIQVTCPYYRAFPSPHWPTNFTVFLKLQTNDRECEQIETIEYYIPEHSSKATPKCKKPKWNKNGITVARNLSGPRGIYIDQYDNLYVADLGHRRLQKFPVNGSSSKIVAGSSANSTNRSVDVCIDSAGNIFAATGEEWIVKSRGGGSISSGNSDQKDCVFGVFLHKKKDMYVAEYIPGNSASRIRKYSSKHLQNSSEGKSDLKQQQQRYGVFIDQCDSFATANVQEDDIKTFLDKNYSPPRLIVPTDTSAHLYYPSNILNHFGNYYIVGRQQNYVMKLGEGVIVGVQSEQDSPPSFGFGFELNSNIQVSVLKNNVRKELGAKADAKHLNEPITIAFDSKSNLYVSDFKNNRVQKFLFQSGVLNNGKCLL</sequence>
<evidence type="ECO:0000256" key="1">
    <source>
        <dbReference type="ARBA" id="ARBA00022737"/>
    </source>
</evidence>
<reference evidence="3" key="1">
    <citation type="submission" date="2021-02" db="EMBL/GenBank/DDBJ databases">
        <authorList>
            <person name="Nowell W R."/>
        </authorList>
    </citation>
    <scope>NUCLEOTIDE SEQUENCE</scope>
</reference>
<dbReference type="Proteomes" id="UP000681722">
    <property type="component" value="Unassembled WGS sequence"/>
</dbReference>
<dbReference type="SUPFAM" id="SSF63829">
    <property type="entry name" value="Calcium-dependent phosphotriesterase"/>
    <property type="match status" value="1"/>
</dbReference>
<dbReference type="GO" id="GO:0061630">
    <property type="term" value="F:ubiquitin protein ligase activity"/>
    <property type="evidence" value="ECO:0007669"/>
    <property type="project" value="TreeGrafter"/>
</dbReference>
<dbReference type="PROSITE" id="PS51125">
    <property type="entry name" value="NHL"/>
    <property type="match status" value="1"/>
</dbReference>
<organism evidence="3 5">
    <name type="scientific">Didymodactylos carnosus</name>
    <dbReference type="NCBI Taxonomy" id="1234261"/>
    <lineage>
        <taxon>Eukaryota</taxon>
        <taxon>Metazoa</taxon>
        <taxon>Spiralia</taxon>
        <taxon>Gnathifera</taxon>
        <taxon>Rotifera</taxon>
        <taxon>Eurotatoria</taxon>
        <taxon>Bdelloidea</taxon>
        <taxon>Philodinida</taxon>
        <taxon>Philodinidae</taxon>
        <taxon>Didymodactylos</taxon>
    </lineage>
</organism>
<proteinExistence type="predicted"/>